<evidence type="ECO:0000256" key="1">
    <source>
        <dbReference type="ARBA" id="ARBA00010457"/>
    </source>
</evidence>
<dbReference type="SUPFAM" id="SSF49329">
    <property type="entry name" value="Cu,Zn superoxide dismutase-like"/>
    <property type="match status" value="1"/>
</dbReference>
<dbReference type="InterPro" id="IPR001424">
    <property type="entry name" value="SOD_Cu_Zn_dom"/>
</dbReference>
<keyword evidence="6 7" id="KW-0186">Copper</keyword>
<dbReference type="PRINTS" id="PR00068">
    <property type="entry name" value="CUZNDISMTASE"/>
</dbReference>
<dbReference type="FunFam" id="2.60.40.200:FF:000001">
    <property type="entry name" value="Superoxide dismutase [Cu-Zn]"/>
    <property type="match status" value="1"/>
</dbReference>
<dbReference type="EMBL" id="JANBQF010000065">
    <property type="protein sequence ID" value="KAJ2006322.1"/>
    <property type="molecule type" value="Genomic_DNA"/>
</dbReference>
<evidence type="ECO:0000256" key="3">
    <source>
        <dbReference type="ARBA" id="ARBA00022833"/>
    </source>
</evidence>
<evidence type="ECO:0000256" key="5">
    <source>
        <dbReference type="ARBA" id="ARBA00023002"/>
    </source>
</evidence>
<comment type="caution">
    <text evidence="9">The sequence shown here is derived from an EMBL/GenBank/DDBJ whole genome shotgun (WGS) entry which is preliminary data.</text>
</comment>
<dbReference type="PANTHER" id="PTHR10003">
    <property type="entry name" value="SUPEROXIDE DISMUTASE CU-ZN -RELATED"/>
    <property type="match status" value="1"/>
</dbReference>
<dbReference type="GO" id="GO:0005507">
    <property type="term" value="F:copper ion binding"/>
    <property type="evidence" value="ECO:0007669"/>
    <property type="project" value="InterPro"/>
</dbReference>
<accession>A0A9W8EGX0</accession>
<dbReference type="AlphaFoldDB" id="A0A9W8EGX0"/>
<feature type="domain" description="Superoxide dismutase copper/zinc binding" evidence="8">
    <location>
        <begin position="14"/>
        <end position="149"/>
    </location>
</feature>
<dbReference type="Pfam" id="PF00080">
    <property type="entry name" value="Sod_Cu"/>
    <property type="match status" value="1"/>
</dbReference>
<keyword evidence="4" id="KW-0049">Antioxidant</keyword>
<evidence type="ECO:0000256" key="7">
    <source>
        <dbReference type="RuleBase" id="RU000393"/>
    </source>
</evidence>
<comment type="cofactor">
    <cofactor evidence="7">
        <name>Cu cation</name>
        <dbReference type="ChEBI" id="CHEBI:23378"/>
    </cofactor>
    <text evidence="7">Binds 1 copper ion per subunit.</text>
</comment>
<protein>
    <recommendedName>
        <fullName evidence="7">Superoxide dismutase [Cu-Zn]</fullName>
        <ecNumber evidence="7">1.15.1.1</ecNumber>
    </recommendedName>
</protein>
<evidence type="ECO:0000259" key="8">
    <source>
        <dbReference type="Pfam" id="PF00080"/>
    </source>
</evidence>
<keyword evidence="2 7" id="KW-0479">Metal-binding</keyword>
<reference evidence="9" key="1">
    <citation type="submission" date="2022-07" db="EMBL/GenBank/DDBJ databases">
        <title>Phylogenomic reconstructions and comparative analyses of Kickxellomycotina fungi.</title>
        <authorList>
            <person name="Reynolds N.K."/>
            <person name="Stajich J.E."/>
            <person name="Barry K."/>
            <person name="Grigoriev I.V."/>
            <person name="Crous P."/>
            <person name="Smith M.E."/>
        </authorList>
    </citation>
    <scope>NUCLEOTIDE SEQUENCE</scope>
    <source>
        <strain evidence="9">IMI 214461</strain>
    </source>
</reference>
<comment type="cofactor">
    <cofactor evidence="7">
        <name>Zn(2+)</name>
        <dbReference type="ChEBI" id="CHEBI:29105"/>
    </cofactor>
    <text evidence="7">Binds 1 zinc ion per subunit.</text>
</comment>
<dbReference type="OrthoDB" id="2015551at2759"/>
<dbReference type="InterPro" id="IPR036423">
    <property type="entry name" value="SOD-like_Cu/Zn_dom_sf"/>
</dbReference>
<name>A0A9W8EGX0_9FUNG</name>
<keyword evidence="5 7" id="KW-0560">Oxidoreductase</keyword>
<dbReference type="EC" id="1.15.1.1" evidence="7"/>
<comment type="function">
    <text evidence="7">Destroys radicals which are normally produced within the cells and which are toxic to biological systems.</text>
</comment>
<dbReference type="InterPro" id="IPR018152">
    <property type="entry name" value="SOD_Cu/Zn_BS"/>
</dbReference>
<dbReference type="PROSITE" id="PS00087">
    <property type="entry name" value="SOD_CU_ZN_1"/>
    <property type="match status" value="1"/>
</dbReference>
<comment type="similarity">
    <text evidence="1 7">Belongs to the Cu-Zn superoxide dismutase family.</text>
</comment>
<dbReference type="CDD" id="cd00305">
    <property type="entry name" value="Cu-Zn_Superoxide_Dismutase"/>
    <property type="match status" value="1"/>
</dbReference>
<evidence type="ECO:0000256" key="6">
    <source>
        <dbReference type="ARBA" id="ARBA00023008"/>
    </source>
</evidence>
<evidence type="ECO:0000256" key="2">
    <source>
        <dbReference type="ARBA" id="ARBA00022723"/>
    </source>
</evidence>
<keyword evidence="10" id="KW-1185">Reference proteome</keyword>
<evidence type="ECO:0000313" key="9">
    <source>
        <dbReference type="EMBL" id="KAJ2006322.1"/>
    </source>
</evidence>
<gene>
    <name evidence="9" type="primary">SOD1</name>
    <name evidence="9" type="ORF">H4R26_001455</name>
</gene>
<dbReference type="PROSITE" id="PS00332">
    <property type="entry name" value="SOD_CU_ZN_2"/>
    <property type="match status" value="1"/>
</dbReference>
<organism evidence="9 10">
    <name type="scientific">Coemansia thaxteri</name>
    <dbReference type="NCBI Taxonomy" id="2663907"/>
    <lineage>
        <taxon>Eukaryota</taxon>
        <taxon>Fungi</taxon>
        <taxon>Fungi incertae sedis</taxon>
        <taxon>Zoopagomycota</taxon>
        <taxon>Kickxellomycotina</taxon>
        <taxon>Kickxellomycetes</taxon>
        <taxon>Kickxellales</taxon>
        <taxon>Kickxellaceae</taxon>
        <taxon>Coemansia</taxon>
    </lineage>
</organism>
<dbReference type="InterPro" id="IPR024134">
    <property type="entry name" value="SOD_Cu/Zn_/chaperone"/>
</dbReference>
<evidence type="ECO:0000313" key="10">
    <source>
        <dbReference type="Proteomes" id="UP001150907"/>
    </source>
</evidence>
<keyword evidence="3 7" id="KW-0862">Zinc</keyword>
<evidence type="ECO:0000256" key="4">
    <source>
        <dbReference type="ARBA" id="ARBA00022862"/>
    </source>
</evidence>
<proteinExistence type="inferred from homology"/>
<dbReference type="Gene3D" id="2.60.40.200">
    <property type="entry name" value="Superoxide dismutase, copper/zinc binding domain"/>
    <property type="match status" value="1"/>
</dbReference>
<dbReference type="Proteomes" id="UP001150907">
    <property type="component" value="Unassembled WGS sequence"/>
</dbReference>
<dbReference type="GO" id="GO:0004784">
    <property type="term" value="F:superoxide dismutase activity"/>
    <property type="evidence" value="ECO:0007669"/>
    <property type="project" value="UniProtKB-EC"/>
</dbReference>
<sequence length="162" mass="16485">MVTAVAILKGDAGVSGVVMLTQENESSAIKIQAEIEGLAAGKHGFHIHEFGDTTNGCTSAGPHFNPHGHSHGAPSDTKRHLGDLGNVVAPGSGATIVDITDSQATLFGPYSVIGRTIVVHADEDDLGKGGHELSATTGNAGGRMACGVIGITQEGKEFFGSR</sequence>
<comment type="catalytic activity">
    <reaction evidence="7">
        <text>2 superoxide + 2 H(+) = H2O2 + O2</text>
        <dbReference type="Rhea" id="RHEA:20696"/>
        <dbReference type="ChEBI" id="CHEBI:15378"/>
        <dbReference type="ChEBI" id="CHEBI:15379"/>
        <dbReference type="ChEBI" id="CHEBI:16240"/>
        <dbReference type="ChEBI" id="CHEBI:18421"/>
        <dbReference type="EC" id="1.15.1.1"/>
    </reaction>
</comment>